<evidence type="ECO:0000256" key="1">
    <source>
        <dbReference type="ARBA" id="ARBA00022857"/>
    </source>
</evidence>
<gene>
    <name evidence="5" type="ORF">L1F29_30880</name>
</gene>
<dbReference type="InterPro" id="IPR000846">
    <property type="entry name" value="DapB_N"/>
</dbReference>
<dbReference type="InterPro" id="IPR036291">
    <property type="entry name" value="NAD(P)-bd_dom_sf"/>
</dbReference>
<dbReference type="SUPFAM" id="SSF51735">
    <property type="entry name" value="NAD(P)-binding Rossmann-fold domains"/>
    <property type="match status" value="1"/>
</dbReference>
<protein>
    <submittedName>
        <fullName evidence="5">Dihydrodipicolinate reductase</fullName>
    </submittedName>
</protein>
<dbReference type="RefSeq" id="WP_258385850.1">
    <property type="nucleotide sequence ID" value="NZ_CP091430.1"/>
</dbReference>
<evidence type="ECO:0000313" key="6">
    <source>
        <dbReference type="Proteomes" id="UP001057877"/>
    </source>
</evidence>
<evidence type="ECO:0000259" key="4">
    <source>
        <dbReference type="Pfam" id="PF19328"/>
    </source>
</evidence>
<evidence type="ECO:0000256" key="2">
    <source>
        <dbReference type="ARBA" id="ARBA00023002"/>
    </source>
</evidence>
<accession>A0ABY5SAL8</accession>
<evidence type="ECO:0000313" key="5">
    <source>
        <dbReference type="EMBL" id="UVI29763.1"/>
    </source>
</evidence>
<sequence length="341" mass="37223">MLEKVRVIQYGCGKMGIYFLRYLVEKGAEIVGAIDANPQIVGKDAGEIAGLPMKLNVPVRSDAEAVFQECDADVCIIATTSLMSDTYNAFELAAKHGINAISTCEEALYPWTTSPALTNRLDALAKQNGCTLTGSGYQDVFWGNLITALAGATHRIDRIEGRSSYNVEEYGIALAQVHGAGLTQAEFEEQIAHNDALPSFMWNANEWLCSQFGWTIRSTEQKLVPTTHDKDLHSTTLGKTIPAGDATGMTAIVTTVTQQGPVIVTECKGKVYAEGEVDRNDWTIKGEPDTELKIARPATVELTCATVVNRIPDLLKAPAGFHTTEKMAPARYRTYPLHYYV</sequence>
<dbReference type="Gene3D" id="3.40.50.720">
    <property type="entry name" value="NAD(P)-binding Rossmann-like Domain"/>
    <property type="match status" value="1"/>
</dbReference>
<dbReference type="CDD" id="cd24146">
    <property type="entry name" value="nat-AmDH_N_like"/>
    <property type="match status" value="1"/>
</dbReference>
<organism evidence="5 6">
    <name type="scientific">Paenibacillus spongiae</name>
    <dbReference type="NCBI Taxonomy" id="2909671"/>
    <lineage>
        <taxon>Bacteria</taxon>
        <taxon>Bacillati</taxon>
        <taxon>Bacillota</taxon>
        <taxon>Bacilli</taxon>
        <taxon>Bacillales</taxon>
        <taxon>Paenibacillaceae</taxon>
        <taxon>Paenibacillus</taxon>
    </lineage>
</organism>
<dbReference type="Pfam" id="PF19328">
    <property type="entry name" value="DAP_DH_C"/>
    <property type="match status" value="1"/>
</dbReference>
<feature type="domain" description="2,4-diaminopentanoate dehydrogenase C-terminal" evidence="4">
    <location>
        <begin position="144"/>
        <end position="327"/>
    </location>
</feature>
<dbReference type="EMBL" id="CP091430">
    <property type="protein sequence ID" value="UVI29763.1"/>
    <property type="molecule type" value="Genomic_DNA"/>
</dbReference>
<feature type="domain" description="Dihydrodipicolinate reductase N-terminal" evidence="3">
    <location>
        <begin position="6"/>
        <end position="101"/>
    </location>
</feature>
<keyword evidence="1" id="KW-0521">NADP</keyword>
<proteinExistence type="predicted"/>
<dbReference type="Proteomes" id="UP001057877">
    <property type="component" value="Chromosome"/>
</dbReference>
<keyword evidence="2" id="KW-0560">Oxidoreductase</keyword>
<reference evidence="5" key="1">
    <citation type="submission" date="2022-01" db="EMBL/GenBank/DDBJ databases">
        <title>Paenibacillus spongiae sp. nov., isolated from marine sponge.</title>
        <authorList>
            <person name="Li Z."/>
            <person name="Zhang M."/>
        </authorList>
    </citation>
    <scope>NUCLEOTIDE SEQUENCE</scope>
    <source>
        <strain evidence="5">PHS-Z3</strain>
    </source>
</reference>
<evidence type="ECO:0000259" key="3">
    <source>
        <dbReference type="Pfam" id="PF01113"/>
    </source>
</evidence>
<name>A0ABY5SAL8_9BACL</name>
<keyword evidence="6" id="KW-1185">Reference proteome</keyword>
<dbReference type="Pfam" id="PF01113">
    <property type="entry name" value="DapB_N"/>
    <property type="match status" value="1"/>
</dbReference>
<dbReference type="InterPro" id="IPR045760">
    <property type="entry name" value="DAP_DH_C"/>
</dbReference>